<dbReference type="AlphaFoldDB" id="A0A382A8P2"/>
<reference evidence="1" key="1">
    <citation type="submission" date="2018-05" db="EMBL/GenBank/DDBJ databases">
        <authorList>
            <person name="Lanie J.A."/>
            <person name="Ng W.-L."/>
            <person name="Kazmierczak K.M."/>
            <person name="Andrzejewski T.M."/>
            <person name="Davidsen T.M."/>
            <person name="Wayne K.J."/>
            <person name="Tettelin H."/>
            <person name="Glass J.I."/>
            <person name="Rusch D."/>
            <person name="Podicherti R."/>
            <person name="Tsui H.-C.T."/>
            <person name="Winkler M.E."/>
        </authorList>
    </citation>
    <scope>NUCLEOTIDE SEQUENCE</scope>
</reference>
<protein>
    <recommendedName>
        <fullName evidence="2">DUF1326 domain-containing protein</fullName>
    </recommendedName>
</protein>
<name>A0A382A8P2_9ZZZZ</name>
<sequence length="203" mass="22921">MMSGTKWQIKGLLFENCSCQLICPAHISFKNYCDHDRCRGHWAFHIDEGHVADVTLDSLNIVVVFESPVQMHSGNWTQVFFIDERATEPQRDALEMIFSGKAGGPWEILAKFVSNQLTTRIVPMEFEDAGKTKRLLIPDVFETTVSAIRGSDGDKHAVLSNLHNVIHGPEHVLARGKTRCDDSDFNFVLQKTHGLYSKFSWTG</sequence>
<dbReference type="EMBL" id="UINC01024229">
    <property type="protein sequence ID" value="SVA97462.1"/>
    <property type="molecule type" value="Genomic_DNA"/>
</dbReference>
<proteinExistence type="predicted"/>
<dbReference type="PIRSF" id="PIRSF033303">
    <property type="entry name" value="UCP033303"/>
    <property type="match status" value="1"/>
</dbReference>
<gene>
    <name evidence="1" type="ORF">METZ01_LOCUS150316</name>
</gene>
<organism evidence="1">
    <name type="scientific">marine metagenome</name>
    <dbReference type="NCBI Taxonomy" id="408172"/>
    <lineage>
        <taxon>unclassified sequences</taxon>
        <taxon>metagenomes</taxon>
        <taxon>ecological metagenomes</taxon>
    </lineage>
</organism>
<accession>A0A382A8P2</accession>
<evidence type="ECO:0000313" key="1">
    <source>
        <dbReference type="EMBL" id="SVA97462.1"/>
    </source>
</evidence>
<dbReference type="Pfam" id="PF07040">
    <property type="entry name" value="DUF1326"/>
    <property type="match status" value="1"/>
</dbReference>
<dbReference type="InterPro" id="IPR014581">
    <property type="entry name" value="UCP033303"/>
</dbReference>
<dbReference type="InterPro" id="IPR009758">
    <property type="entry name" value="DUF1326"/>
</dbReference>
<evidence type="ECO:0008006" key="2">
    <source>
        <dbReference type="Google" id="ProtNLM"/>
    </source>
</evidence>